<comment type="similarity">
    <text evidence="4">Belongs to the eukaryotic/archaeal RNase P protein component 4 family.</text>
</comment>
<keyword evidence="3" id="KW-0862">Zinc</keyword>
<evidence type="ECO:0000256" key="1">
    <source>
        <dbReference type="ARBA" id="ARBA00022694"/>
    </source>
</evidence>
<keyword evidence="2" id="KW-0479">Metal-binding</keyword>
<name>A0ABP0ZKH9_9ASCO</name>
<dbReference type="EMBL" id="OZ022406">
    <property type="protein sequence ID" value="CAK9437227.1"/>
    <property type="molecule type" value="Genomic_DNA"/>
</dbReference>
<dbReference type="Proteomes" id="UP001497383">
    <property type="component" value="Chromosome 2"/>
</dbReference>
<dbReference type="GeneID" id="92206801"/>
<keyword evidence="6" id="KW-1185">Reference proteome</keyword>
<protein>
    <submittedName>
        <fullName evidence="5">Uncharacterized protein</fullName>
    </submittedName>
</protein>
<dbReference type="Pfam" id="PF04032">
    <property type="entry name" value="Rpr2"/>
    <property type="match status" value="1"/>
</dbReference>
<evidence type="ECO:0000256" key="4">
    <source>
        <dbReference type="ARBA" id="ARBA00038402"/>
    </source>
</evidence>
<dbReference type="PANTHER" id="PTHR14742">
    <property type="entry name" value="RIBONUCLEASE P SUBUNIT P21"/>
    <property type="match status" value="1"/>
</dbReference>
<organism evidence="5 6">
    <name type="scientific">Lodderomyces beijingensis</name>
    <dbReference type="NCBI Taxonomy" id="1775926"/>
    <lineage>
        <taxon>Eukaryota</taxon>
        <taxon>Fungi</taxon>
        <taxon>Dikarya</taxon>
        <taxon>Ascomycota</taxon>
        <taxon>Saccharomycotina</taxon>
        <taxon>Pichiomycetes</taxon>
        <taxon>Debaryomycetaceae</taxon>
        <taxon>Candida/Lodderomyces clade</taxon>
        <taxon>Lodderomyces</taxon>
    </lineage>
</organism>
<dbReference type="PANTHER" id="PTHR14742:SF0">
    <property type="entry name" value="RIBONUCLEASE P PROTEIN SUBUNIT P21"/>
    <property type="match status" value="1"/>
</dbReference>
<keyword evidence="1" id="KW-0819">tRNA processing</keyword>
<dbReference type="RefSeq" id="XP_066828543.1">
    <property type="nucleotide sequence ID" value="XM_066971512.1"/>
</dbReference>
<evidence type="ECO:0000256" key="2">
    <source>
        <dbReference type="ARBA" id="ARBA00022723"/>
    </source>
</evidence>
<dbReference type="InterPro" id="IPR007175">
    <property type="entry name" value="Rpr2/Snm1/Rpp21"/>
</dbReference>
<sequence length="128" mass="14738">MPNKENNTRLTYLYQLSNMFTTSTTSTTRNSASILARGYDRNFDLIAKKTVSKISPNVKRTMCKRCHCLLVPGLTMSMRIENLSKTKDEKSDVLIYECLQCGQCKRFPVGRDREYVPFHERNTVVTTS</sequence>
<evidence type="ECO:0000313" key="6">
    <source>
        <dbReference type="Proteomes" id="UP001497383"/>
    </source>
</evidence>
<proteinExistence type="inferred from homology"/>
<gene>
    <name evidence="5" type="ORF">LODBEIA_P16050</name>
</gene>
<evidence type="ECO:0000256" key="3">
    <source>
        <dbReference type="ARBA" id="ARBA00022833"/>
    </source>
</evidence>
<dbReference type="Gene3D" id="6.20.50.20">
    <property type="match status" value="1"/>
</dbReference>
<accession>A0ABP0ZKH9</accession>
<evidence type="ECO:0000313" key="5">
    <source>
        <dbReference type="EMBL" id="CAK9437227.1"/>
    </source>
</evidence>
<reference evidence="5 6" key="1">
    <citation type="submission" date="2024-03" db="EMBL/GenBank/DDBJ databases">
        <authorList>
            <person name="Brejova B."/>
        </authorList>
    </citation>
    <scope>NUCLEOTIDE SEQUENCE [LARGE SCALE GENOMIC DNA]</scope>
    <source>
        <strain evidence="5 6">CBS 14171</strain>
    </source>
</reference>